<protein>
    <submittedName>
        <fullName evidence="1">Uncharacterized protein</fullName>
    </submittedName>
</protein>
<evidence type="ECO:0000313" key="2">
    <source>
        <dbReference type="Proteomes" id="UP000250744"/>
    </source>
</evidence>
<keyword evidence="2" id="KW-1185">Reference proteome</keyword>
<proteinExistence type="predicted"/>
<reference evidence="1 2" key="1">
    <citation type="submission" date="2018-06" db="EMBL/GenBank/DDBJ databases">
        <title>Nitrincola tibetense sp. nov., isolated from Lake XuguoCo on Tibetan Plateau.</title>
        <authorList>
            <person name="Xing P."/>
        </authorList>
    </citation>
    <scope>NUCLEOTIDE SEQUENCE [LARGE SCALE GENOMIC DNA]</scope>
    <source>
        <strain evidence="2">xg18</strain>
    </source>
</reference>
<sequence>MPATAKNVAQWMLDEINNGNYLYQEQAAYSISEMFGDDFVYYNDNGNLAIEKNVLNVFRKLTDDSVVWSRSEKMWRLREDHDEPGRMQY</sequence>
<organism evidence="1 2">
    <name type="scientific">Nitrincola tibetensis</name>
    <dbReference type="NCBI Taxonomy" id="2219697"/>
    <lineage>
        <taxon>Bacteria</taxon>
        <taxon>Pseudomonadati</taxon>
        <taxon>Pseudomonadota</taxon>
        <taxon>Gammaproteobacteria</taxon>
        <taxon>Oceanospirillales</taxon>
        <taxon>Oceanospirillaceae</taxon>
        <taxon>Nitrincola</taxon>
    </lineage>
</organism>
<dbReference type="Proteomes" id="UP000250744">
    <property type="component" value="Unassembled WGS sequence"/>
</dbReference>
<name>A0A364NR92_9GAMM</name>
<accession>A0A364NR92</accession>
<dbReference type="InterPro" id="IPR054228">
    <property type="entry name" value="DUF6953"/>
</dbReference>
<dbReference type="AlphaFoldDB" id="A0A364NR92"/>
<dbReference type="EMBL" id="QKRX01000001">
    <property type="protein sequence ID" value="RAU19601.1"/>
    <property type="molecule type" value="Genomic_DNA"/>
</dbReference>
<dbReference type="RefSeq" id="WP_112156596.1">
    <property type="nucleotide sequence ID" value="NZ_QKRX01000001.1"/>
</dbReference>
<dbReference type="Pfam" id="PF22266">
    <property type="entry name" value="DUF6953"/>
    <property type="match status" value="1"/>
</dbReference>
<evidence type="ECO:0000313" key="1">
    <source>
        <dbReference type="EMBL" id="RAU19601.1"/>
    </source>
</evidence>
<comment type="caution">
    <text evidence="1">The sequence shown here is derived from an EMBL/GenBank/DDBJ whole genome shotgun (WGS) entry which is preliminary data.</text>
</comment>
<dbReference type="OrthoDB" id="9154091at2"/>
<gene>
    <name evidence="1" type="ORF">DN062_00515</name>
</gene>